<dbReference type="CDD" id="cd06662">
    <property type="entry name" value="SURF1"/>
    <property type="match status" value="1"/>
</dbReference>
<dbReference type="AlphaFoldDB" id="A0A502G7C7"/>
<sequence length="229" mass="24375">MSPRARRILPAVLASIPVLAILLALGTWQVRRLHWKNDLLAQIASAEAGPPVPLGDRPVAFSKVEATGRFRYDLEAILGVEVRGPVLGTRLITPLERDGHPAVLVDRGWVPLERRGAAIERPEGPVSVTGYVSPPQDRDTFAATDDTAGRRFYTADPRAIGAALGLPGVMPDLLVALASPGARPDALPQGAATLPRPANSHLGYAITWYGLAASLVGVLVAWALRKDET</sequence>
<evidence type="ECO:0000256" key="4">
    <source>
        <dbReference type="ARBA" id="ARBA00022989"/>
    </source>
</evidence>
<dbReference type="InterPro" id="IPR045214">
    <property type="entry name" value="Surf1/Surf4"/>
</dbReference>
<keyword evidence="6" id="KW-1003">Cell membrane</keyword>
<protein>
    <recommendedName>
        <fullName evidence="6">SURF1-like protein</fullName>
    </recommendedName>
</protein>
<evidence type="ECO:0000256" key="5">
    <source>
        <dbReference type="ARBA" id="ARBA00023136"/>
    </source>
</evidence>
<dbReference type="PANTHER" id="PTHR23427:SF2">
    <property type="entry name" value="SURFEIT LOCUS PROTEIN 1"/>
    <property type="match status" value="1"/>
</dbReference>
<proteinExistence type="inferred from homology"/>
<evidence type="ECO:0000313" key="8">
    <source>
        <dbReference type="Proteomes" id="UP000317078"/>
    </source>
</evidence>
<keyword evidence="4 6" id="KW-1133">Transmembrane helix</keyword>
<keyword evidence="5 6" id="KW-0472">Membrane</keyword>
<comment type="caution">
    <text evidence="7">The sequence shown here is derived from an EMBL/GenBank/DDBJ whole genome shotgun (WGS) entry which is preliminary data.</text>
</comment>
<evidence type="ECO:0000256" key="3">
    <source>
        <dbReference type="ARBA" id="ARBA00022692"/>
    </source>
</evidence>
<dbReference type="PANTHER" id="PTHR23427">
    <property type="entry name" value="SURFEIT LOCUS PROTEIN"/>
    <property type="match status" value="1"/>
</dbReference>
<dbReference type="OrthoDB" id="6079986at2"/>
<comment type="subcellular location">
    <subcellularLocation>
        <location evidence="6">Cell membrane</location>
        <topology evidence="6">Multi-pass membrane protein</topology>
    </subcellularLocation>
    <subcellularLocation>
        <location evidence="1">Membrane</location>
    </subcellularLocation>
</comment>
<evidence type="ECO:0000256" key="6">
    <source>
        <dbReference type="RuleBase" id="RU363076"/>
    </source>
</evidence>
<comment type="similarity">
    <text evidence="2 6">Belongs to the SURF1 family.</text>
</comment>
<feature type="transmembrane region" description="Helical" evidence="6">
    <location>
        <begin position="202"/>
        <end position="224"/>
    </location>
</feature>
<dbReference type="RefSeq" id="WP_140883008.1">
    <property type="nucleotide sequence ID" value="NZ_RCZP01000008.1"/>
</dbReference>
<keyword evidence="3 6" id="KW-0812">Transmembrane</keyword>
<dbReference type="EMBL" id="RCZP01000008">
    <property type="protein sequence ID" value="TPG57501.1"/>
    <property type="molecule type" value="Genomic_DNA"/>
</dbReference>
<dbReference type="Pfam" id="PF02104">
    <property type="entry name" value="SURF1"/>
    <property type="match status" value="1"/>
</dbReference>
<dbReference type="PROSITE" id="PS50895">
    <property type="entry name" value="SURF1"/>
    <property type="match status" value="1"/>
</dbReference>
<reference evidence="7 8" key="1">
    <citation type="journal article" date="2019" name="Environ. Microbiol.">
        <title>Species interactions and distinct microbial communities in high Arctic permafrost affected cryosols are associated with the CH4 and CO2 gas fluxes.</title>
        <authorList>
            <person name="Altshuler I."/>
            <person name="Hamel J."/>
            <person name="Turney S."/>
            <person name="Magnuson E."/>
            <person name="Levesque R."/>
            <person name="Greer C."/>
            <person name="Whyte L.G."/>
        </authorList>
    </citation>
    <scope>NUCLEOTIDE SEQUENCE [LARGE SCALE GENOMIC DNA]</scope>
    <source>
        <strain evidence="7 8">S9.3B</strain>
    </source>
</reference>
<evidence type="ECO:0000256" key="1">
    <source>
        <dbReference type="ARBA" id="ARBA00004370"/>
    </source>
</evidence>
<keyword evidence="8" id="KW-1185">Reference proteome</keyword>
<dbReference type="Proteomes" id="UP000317078">
    <property type="component" value="Unassembled WGS sequence"/>
</dbReference>
<gene>
    <name evidence="7" type="ORF">EAH89_11310</name>
</gene>
<dbReference type="GO" id="GO:0005886">
    <property type="term" value="C:plasma membrane"/>
    <property type="evidence" value="ECO:0007669"/>
    <property type="project" value="UniProtKB-SubCell"/>
</dbReference>
<organism evidence="7 8">
    <name type="scientific">Muricoccus nepalensis</name>
    <dbReference type="NCBI Taxonomy" id="1854500"/>
    <lineage>
        <taxon>Bacteria</taxon>
        <taxon>Pseudomonadati</taxon>
        <taxon>Pseudomonadota</taxon>
        <taxon>Alphaproteobacteria</taxon>
        <taxon>Acetobacterales</taxon>
        <taxon>Roseomonadaceae</taxon>
        <taxon>Muricoccus</taxon>
    </lineage>
</organism>
<evidence type="ECO:0000256" key="2">
    <source>
        <dbReference type="ARBA" id="ARBA00007165"/>
    </source>
</evidence>
<name>A0A502G7C7_9PROT</name>
<comment type="caution">
    <text evidence="6">Lacks conserved residue(s) required for the propagation of feature annotation.</text>
</comment>
<dbReference type="InterPro" id="IPR002994">
    <property type="entry name" value="Surf1/Shy1"/>
</dbReference>
<evidence type="ECO:0000313" key="7">
    <source>
        <dbReference type="EMBL" id="TPG57501.1"/>
    </source>
</evidence>
<accession>A0A502G7C7</accession>